<accession>A0A833TU39</accession>
<feature type="compositionally biased region" description="Polar residues" evidence="1">
    <location>
        <begin position="84"/>
        <end position="96"/>
    </location>
</feature>
<feature type="compositionally biased region" description="Acidic residues" evidence="1">
    <location>
        <begin position="106"/>
        <end position="125"/>
    </location>
</feature>
<dbReference type="AlphaFoldDB" id="A0A833TU39"/>
<evidence type="ECO:0000313" key="2">
    <source>
        <dbReference type="EMBL" id="KAF5446644.1"/>
    </source>
</evidence>
<dbReference type="EMBL" id="LIHL02000014">
    <property type="protein sequence ID" value="KAF5446644.1"/>
    <property type="molecule type" value="Genomic_DNA"/>
</dbReference>
<proteinExistence type="predicted"/>
<evidence type="ECO:0000256" key="1">
    <source>
        <dbReference type="SAM" id="MobiDB-lite"/>
    </source>
</evidence>
<dbReference type="Gramene" id="Jr14_08260_p1">
    <property type="protein sequence ID" value="cds.Jr14_08260_p1"/>
    <property type="gene ID" value="Jr14_08260"/>
</dbReference>
<protein>
    <submittedName>
        <fullName evidence="2">Uncharacterized protein</fullName>
    </submittedName>
</protein>
<sequence>STQFKYCFSLFPISSFLSIRLKSGSQNMNAISNSSTDVVEDGAHGSDSDTNPDEVPEYYQPISAVDDDDEVSSDEDHASGLHQRLTNGGYHTQSVEAENGIASLEINDDLEEEEEEEKSSEDEEEERMRLGSGSDSDSAVVRAFREDESRRNAPLTPENATRVMEAMRGVSFGGVAPDWVGRVPEAQWIDRLRRLR</sequence>
<feature type="region of interest" description="Disordered" evidence="1">
    <location>
        <begin position="32"/>
        <end position="160"/>
    </location>
</feature>
<comment type="caution">
    <text evidence="2">The sequence shown here is derived from an EMBL/GenBank/DDBJ whole genome shotgun (WGS) entry which is preliminary data.</text>
</comment>
<organism evidence="2 3">
    <name type="scientific">Juglans regia</name>
    <name type="common">English walnut</name>
    <dbReference type="NCBI Taxonomy" id="51240"/>
    <lineage>
        <taxon>Eukaryota</taxon>
        <taxon>Viridiplantae</taxon>
        <taxon>Streptophyta</taxon>
        <taxon>Embryophyta</taxon>
        <taxon>Tracheophyta</taxon>
        <taxon>Spermatophyta</taxon>
        <taxon>Magnoliopsida</taxon>
        <taxon>eudicotyledons</taxon>
        <taxon>Gunneridae</taxon>
        <taxon>Pentapetalae</taxon>
        <taxon>rosids</taxon>
        <taxon>fabids</taxon>
        <taxon>Fagales</taxon>
        <taxon>Juglandaceae</taxon>
        <taxon>Juglans</taxon>
    </lineage>
</organism>
<dbReference type="Proteomes" id="UP000619265">
    <property type="component" value="Unassembled WGS sequence"/>
</dbReference>
<reference evidence="2" key="1">
    <citation type="submission" date="2015-10" db="EMBL/GenBank/DDBJ databases">
        <authorList>
            <person name="Martinez-Garcia P.J."/>
            <person name="Crepeau M.W."/>
            <person name="Puiu D."/>
            <person name="Gonzalez-Ibeas D."/>
            <person name="Whalen J."/>
            <person name="Stevens K."/>
            <person name="Paul R."/>
            <person name="Butterfield T."/>
            <person name="Britton M."/>
            <person name="Reagan R."/>
            <person name="Chakraborty S."/>
            <person name="Walawage S.L."/>
            <person name="Vasquez-Gross H.A."/>
            <person name="Cardeno C."/>
            <person name="Famula R."/>
            <person name="Pratt K."/>
            <person name="Kuruganti S."/>
            <person name="Aradhya M.K."/>
            <person name="Leslie C.A."/>
            <person name="Dandekar A.M."/>
            <person name="Salzberg S.L."/>
            <person name="Wegrzyn J.L."/>
            <person name="Langley C.H."/>
            <person name="Neale D.B."/>
        </authorList>
    </citation>
    <scope>NUCLEOTIDE SEQUENCE</scope>
    <source>
        <tissue evidence="2">Leaves</tissue>
    </source>
</reference>
<dbReference type="PANTHER" id="PTHR37175:SF1">
    <property type="entry name" value="CONSTANS-LIKE PROTEIN-RELATED"/>
    <property type="match status" value="1"/>
</dbReference>
<evidence type="ECO:0000313" key="3">
    <source>
        <dbReference type="Proteomes" id="UP000619265"/>
    </source>
</evidence>
<feature type="non-terminal residue" evidence="2">
    <location>
        <position position="196"/>
    </location>
</feature>
<name>A0A833TU39_JUGRE</name>
<gene>
    <name evidence="2" type="ORF">F2P56_032254</name>
</gene>
<dbReference type="PANTHER" id="PTHR37175">
    <property type="entry name" value="BNAA08G28800D PROTEIN"/>
    <property type="match status" value="1"/>
</dbReference>
<reference evidence="2" key="2">
    <citation type="submission" date="2020-03" db="EMBL/GenBank/DDBJ databases">
        <title>Walnut 2.0.</title>
        <authorList>
            <person name="Marrano A."/>
            <person name="Britton M."/>
            <person name="Zimin A.V."/>
            <person name="Zaini P.A."/>
            <person name="Workman R."/>
            <person name="Puiu D."/>
            <person name="Bianco L."/>
            <person name="Allen B.J."/>
            <person name="Troggio M."/>
            <person name="Leslie C.A."/>
            <person name="Timp W."/>
            <person name="Dendekar A."/>
            <person name="Salzberg S.L."/>
            <person name="Neale D.B."/>
        </authorList>
    </citation>
    <scope>NUCLEOTIDE SEQUENCE</scope>
    <source>
        <tissue evidence="2">Leaves</tissue>
    </source>
</reference>